<evidence type="ECO:0000313" key="1">
    <source>
        <dbReference type="EMBL" id="OII77186.1"/>
    </source>
</evidence>
<dbReference type="GeneID" id="92366352"/>
<dbReference type="RefSeq" id="XP_067069032.1">
    <property type="nucleotide sequence ID" value="XM_067212398.1"/>
</dbReference>
<comment type="caution">
    <text evidence="1">The sequence shown here is derived from an EMBL/GenBank/DDBJ whole genome shotgun (WGS) entry which is preliminary data.</text>
</comment>
<accession>A0A1J4MSH9</accession>
<dbReference type="Proteomes" id="UP000186804">
    <property type="component" value="Unassembled WGS sequence"/>
</dbReference>
<name>A0A1J4MSH9_9CRYT</name>
<dbReference type="AlphaFoldDB" id="A0A1J4MSH9"/>
<dbReference type="VEuPathDB" id="CryptoDB:cand_021680"/>
<dbReference type="OrthoDB" id="343112at2759"/>
<organism evidence="1 2">
    <name type="scientific">Cryptosporidium andersoni</name>
    <dbReference type="NCBI Taxonomy" id="117008"/>
    <lineage>
        <taxon>Eukaryota</taxon>
        <taxon>Sar</taxon>
        <taxon>Alveolata</taxon>
        <taxon>Apicomplexa</taxon>
        <taxon>Conoidasida</taxon>
        <taxon>Coccidia</taxon>
        <taxon>Eucoccidiorida</taxon>
        <taxon>Eimeriorina</taxon>
        <taxon>Cryptosporidiidae</taxon>
        <taxon>Cryptosporidium</taxon>
    </lineage>
</organism>
<proteinExistence type="predicted"/>
<sequence>MINSSKKLKSISGYLPISLWASESHSSHENSTSIAVIGDKNGRIFCTKCFYDKFEISPPTSLFHACEDLLLLLKYEKRNSAIKLLVDNMLEHENGVLLINEISIIKDQSLTDGLISLLITILNKHFSLADNNSRLTVRETILCSIFRMYIIGTNAMISILKFLSTLINDKISVYANFMMEGIIEDNFRLQKLKELVNHLDKKTLQYTIITLIRLLEYKPEFVIQDIINTCELSISKVFLELSDNPTQFKILLDFYLYIFANHKDCFYSLIFHTSRECLFNILNGISNAMVNTKFIEAFNELTDNSYINFLSNNQNNETKDMLNTNSDKVILVIFYNENKEVSQNETCMPNIDECKRSRWLLGTEFGNFLNKFIESIVEILKSSRNIDHKYSALKCILDIFTSPKCIEFFDSNLCYKQNQIMEIYDNISSLKDDPSNIPILKGKNTKRITFKRTRIDDTNQIIKDISNNTTQVKEEYCIHQFFYFKHGSYTIDVLLEILSNEIQNKGVNDKLYANVNLFQINESSENKLRENGYTILNMTMECIYRILRVNVPTHSCPRYLYVLSWFISSLLKKEIRCQPPLPLFGLSSIELIMQTSGAEEPLENALINIIDLFHSDTNNLNKSIPELVIPKNNENIIKLCNYMVKTVKVMSIRLSEMINKSTVNDIDIWRHNSTIHNKIRLIEYFTYVIITISGIIHYKEFNLVDFMYSSNLIFEFYSRQLSSKEQVILDVCQLLIAKSMLEMRKKSNLLDKDEIIQLDNLLYDEDNKINLEYTTNNDLFSLVLKLSNNLKSRLPNEKDQRISNICKSVLKDTESLIYNEEGAKVVFRWFHRPSQINEKDMEMSRMSYKWISNIAKHLLEPLLTEREIQERLQFVTKSKIYASLTLNETVSNDTISIIISLLYFCYIFYPDQIKCFISKYLRESDVKNMNYNCFNFIQNETFNLDGIDGRNIRMLPPRVVMYYSYILTEQSTRQVNFEQNNIIQVTDTHLCENDTNNLTNITNNIEQEILSRLFSILIHSTIRRKEWLTWHSEKFGHCRNFCYSLMNLSLIAENCISNIQNYEIQLSYITNNSIWNIKIITNLKLSCDKKEANISDFCKTNFSIQDEQDIIDEKLVQTSLLLFGIRKSIEINAIKSIINLSELINPFLQLLLDKNSSQLHTVSPKIQIVIINTFLTLMEIICEALDLWLDKCNSNVIKNI</sequence>
<keyword evidence="2" id="KW-1185">Reference proteome</keyword>
<reference evidence="1 2" key="1">
    <citation type="submission" date="2016-10" db="EMBL/GenBank/DDBJ databases">
        <title>Reductive evolution of mitochondrial metabolism and differential evolution of invasion-related proteins in Cryptosporidium.</title>
        <authorList>
            <person name="Liu S."/>
            <person name="Roellig D.M."/>
            <person name="Guo Y."/>
            <person name="Li N."/>
            <person name="Frace M.A."/>
            <person name="Tang K."/>
            <person name="Zhang L."/>
            <person name="Feng Y."/>
            <person name="Xiao L."/>
        </authorList>
    </citation>
    <scope>NUCLEOTIDE SEQUENCE [LARGE SCALE GENOMIC DNA]</scope>
    <source>
        <strain evidence="1">30847</strain>
    </source>
</reference>
<gene>
    <name evidence="1" type="ORF">cand_021680</name>
</gene>
<evidence type="ECO:0000313" key="2">
    <source>
        <dbReference type="Proteomes" id="UP000186804"/>
    </source>
</evidence>
<protein>
    <submittedName>
        <fullName evidence="1">Uncharacterized protein</fullName>
    </submittedName>
</protein>
<dbReference type="EMBL" id="LRBS01000045">
    <property type="protein sequence ID" value="OII77186.1"/>
    <property type="molecule type" value="Genomic_DNA"/>
</dbReference>